<dbReference type="GO" id="GO:0005980">
    <property type="term" value="P:glycogen catabolic process"/>
    <property type="evidence" value="ECO:0007669"/>
    <property type="project" value="InterPro"/>
</dbReference>
<feature type="compositionally biased region" description="Basic and acidic residues" evidence="1">
    <location>
        <begin position="465"/>
        <end position="478"/>
    </location>
</feature>
<dbReference type="GO" id="GO:0004135">
    <property type="term" value="F:amylo-alpha-1,6-glucosidase activity"/>
    <property type="evidence" value="ECO:0007669"/>
    <property type="project" value="InterPro"/>
</dbReference>
<feature type="domain" description="Glycosyl hydrolase family 13 catalytic" evidence="2">
    <location>
        <begin position="141"/>
        <end position="570"/>
    </location>
</feature>
<dbReference type="PANTHER" id="PTHR43002">
    <property type="entry name" value="GLYCOGEN DEBRANCHING ENZYME"/>
    <property type="match status" value="1"/>
</dbReference>
<evidence type="ECO:0000256" key="1">
    <source>
        <dbReference type="SAM" id="MobiDB-lite"/>
    </source>
</evidence>
<dbReference type="EMBL" id="CP122566">
    <property type="protein sequence ID" value="WGH92050.1"/>
    <property type="molecule type" value="Genomic_DNA"/>
</dbReference>
<dbReference type="Gene3D" id="3.20.20.80">
    <property type="entry name" value="Glycosidases"/>
    <property type="match status" value="1"/>
</dbReference>
<dbReference type="Gene3D" id="2.60.40.1180">
    <property type="entry name" value="Golgi alpha-mannosidase II"/>
    <property type="match status" value="1"/>
</dbReference>
<dbReference type="RefSeq" id="WP_279674313.1">
    <property type="nucleotide sequence ID" value="NZ_CP122566.1"/>
</dbReference>
<keyword evidence="4" id="KW-1185">Reference proteome</keyword>
<proteinExistence type="predicted"/>
<sequence>MTSTYPSRPNPWGLSESLEQVPDRWLQNFAVYAPGLQAADVVFTSAGLPLDHTPGLEDLTRVQLPGLSGGVHHGVIPDLHDGAMYAIIDRATADEDILEAILLDPYAAAVTEREGYWWSVAMHSSFDWDGVTRPQVPMRDTVIYEAHVAGQTKLHPHIPEHLRGTYAGMAHPVMIDYLKDLGITTIELLPVHHCVSENHLVDKGLDNYWGYNTINYFSPHPRYATAESQAQGPAAVATEFKGMVKLLHQAGLEVILDVVYNHTAEEGQSGPVLCWRGLGDRAYYRWDPTGEHYDDTTGCGNALDFSNPAVVRMTLDSLRTWASDFGVDGFRFDLATTLARDEENTFSPTHPLLVAITQDPVLSKVKMITEPWDVGMGGWRTGQFPPGFCDWNDHYRDIVREFWVLGRRALVRGEQPSTLGRFADVLAGSQNIFAESGRSPLASVNFVTAHDGFTLADVVSYDHKHNEANGEDNRDGTDNNRSYNHGVEGPSELPSVSQARMQTQRNVLATLALSLGVPMITAGDEIGRSQGGNNNAYCQDNEISWTDWSLLDTPEGKDLHDTVRLLLTIRRNFMAGQPYTYPSQSNMLWFNDEGRPMSAVEWESPQERFLQMLLSAPEGSVDGLVVFNGGLESEQFRIPDLAELATEVADGDEEHVIPVASGLPFVRELTTNVPDRPRQGGLIYPGETDTIAPFSVSMYSVQRHES</sequence>
<evidence type="ECO:0000313" key="3">
    <source>
        <dbReference type="EMBL" id="WGH92050.1"/>
    </source>
</evidence>
<feature type="region of interest" description="Disordered" evidence="1">
    <location>
        <begin position="465"/>
        <end position="493"/>
    </location>
</feature>
<gene>
    <name evidence="3" type="primary">glgX</name>
    <name evidence="3" type="ORF">QDX21_06795</name>
</gene>
<dbReference type="InterPro" id="IPR014756">
    <property type="entry name" value="Ig_E-set"/>
</dbReference>
<dbReference type="InterPro" id="IPR017853">
    <property type="entry name" value="GH"/>
</dbReference>
<dbReference type="Proteomes" id="UP001224674">
    <property type="component" value="Chromosome"/>
</dbReference>
<dbReference type="SUPFAM" id="SSF51011">
    <property type="entry name" value="Glycosyl hydrolase domain"/>
    <property type="match status" value="1"/>
</dbReference>
<dbReference type="Pfam" id="PF00128">
    <property type="entry name" value="Alpha-amylase"/>
    <property type="match status" value="1"/>
</dbReference>
<evidence type="ECO:0000259" key="2">
    <source>
        <dbReference type="SMART" id="SM00642"/>
    </source>
</evidence>
<name>A0AAJ6AL19_9MICC</name>
<dbReference type="SUPFAM" id="SSF81296">
    <property type="entry name" value="E set domains"/>
    <property type="match status" value="1"/>
</dbReference>
<protein>
    <submittedName>
        <fullName evidence="3">Glycogen debranching protein GlgX</fullName>
    </submittedName>
</protein>
<accession>A0AAJ6AL19</accession>
<dbReference type="CDD" id="cd11326">
    <property type="entry name" value="AmyAc_Glg_debranch"/>
    <property type="match status" value="1"/>
</dbReference>
<dbReference type="SUPFAM" id="SSF51445">
    <property type="entry name" value="(Trans)glycosidases"/>
    <property type="match status" value="1"/>
</dbReference>
<dbReference type="InterPro" id="IPR013780">
    <property type="entry name" value="Glyco_hydro_b"/>
</dbReference>
<organism evidence="3 4">
    <name type="scientific">Auritidibacter ignavus</name>
    <dbReference type="NCBI Taxonomy" id="678932"/>
    <lineage>
        <taxon>Bacteria</taxon>
        <taxon>Bacillati</taxon>
        <taxon>Actinomycetota</taxon>
        <taxon>Actinomycetes</taxon>
        <taxon>Micrococcales</taxon>
        <taxon>Micrococcaceae</taxon>
        <taxon>Auritidibacter</taxon>
    </lineage>
</organism>
<evidence type="ECO:0000313" key="4">
    <source>
        <dbReference type="Proteomes" id="UP001224674"/>
    </source>
</evidence>
<dbReference type="AlphaFoldDB" id="A0AAJ6AL19"/>
<dbReference type="NCBIfam" id="TIGR02100">
    <property type="entry name" value="glgX_debranch"/>
    <property type="match status" value="1"/>
</dbReference>
<dbReference type="InterPro" id="IPR011837">
    <property type="entry name" value="Glycogen_debranch_GlgX"/>
</dbReference>
<dbReference type="InterPro" id="IPR006047">
    <property type="entry name" value="GH13_cat_dom"/>
</dbReference>
<reference evidence="3 4" key="1">
    <citation type="submission" date="2023-03" db="EMBL/GenBank/DDBJ databases">
        <title>Complete genome sequences of several Auritidibacter ignavus strains isolated from ear infections.</title>
        <authorList>
            <person name="Baehr T."/>
            <person name="Baumhoegger A.M."/>
        </authorList>
    </citation>
    <scope>NUCLEOTIDE SEQUENCE [LARGE SCALE GENOMIC DNA]</scope>
    <source>
        <strain evidence="3 4">BABAE-6</strain>
    </source>
</reference>
<dbReference type="SMART" id="SM00642">
    <property type="entry name" value="Aamy"/>
    <property type="match status" value="1"/>
</dbReference>